<dbReference type="HAMAP" id="MF_01811">
    <property type="entry name" value="YidC_type2"/>
    <property type="match status" value="1"/>
</dbReference>
<evidence type="ECO:0000256" key="10">
    <source>
        <dbReference type="ARBA" id="ARBA00023186"/>
    </source>
</evidence>
<dbReference type="PANTHER" id="PTHR12428">
    <property type="entry name" value="OXA1"/>
    <property type="match status" value="1"/>
</dbReference>
<keyword evidence="17" id="KW-1185">Reference proteome</keyword>
<feature type="transmembrane region" description="Helical" evidence="12">
    <location>
        <begin position="205"/>
        <end position="222"/>
    </location>
</feature>
<feature type="coiled-coil region" evidence="13">
    <location>
        <begin position="95"/>
        <end position="124"/>
    </location>
</feature>
<dbReference type="RefSeq" id="WP_133443902.1">
    <property type="nucleotide sequence ID" value="NZ_SCWB01000010.1"/>
</dbReference>
<evidence type="ECO:0000256" key="9">
    <source>
        <dbReference type="ARBA" id="ARBA00023139"/>
    </source>
</evidence>
<feature type="compositionally biased region" description="Low complexity" evidence="14">
    <location>
        <begin position="267"/>
        <end position="277"/>
    </location>
</feature>
<evidence type="ECO:0000256" key="13">
    <source>
        <dbReference type="SAM" id="Coils"/>
    </source>
</evidence>
<evidence type="ECO:0000313" key="17">
    <source>
        <dbReference type="Proteomes" id="UP000294802"/>
    </source>
</evidence>
<accession>A0A4R6BUC1</accession>
<evidence type="ECO:0000256" key="7">
    <source>
        <dbReference type="ARBA" id="ARBA00022989"/>
    </source>
</evidence>
<keyword evidence="6 12" id="KW-0653">Protein transport</keyword>
<evidence type="ECO:0000256" key="14">
    <source>
        <dbReference type="SAM" id="MobiDB-lite"/>
    </source>
</evidence>
<proteinExistence type="inferred from homology"/>
<evidence type="ECO:0000256" key="12">
    <source>
        <dbReference type="HAMAP-Rule" id="MF_01811"/>
    </source>
</evidence>
<gene>
    <name evidence="12 16" type="primary">yidC</name>
    <name evidence="16" type="ORF">ERX29_06550</name>
</gene>
<evidence type="ECO:0000256" key="6">
    <source>
        <dbReference type="ARBA" id="ARBA00022927"/>
    </source>
</evidence>
<dbReference type="PROSITE" id="PS51257">
    <property type="entry name" value="PROKAR_LIPOPROTEIN"/>
    <property type="match status" value="1"/>
</dbReference>
<dbReference type="Pfam" id="PF02096">
    <property type="entry name" value="60KD_IMP"/>
    <property type="match status" value="1"/>
</dbReference>
<evidence type="ECO:0000256" key="8">
    <source>
        <dbReference type="ARBA" id="ARBA00023136"/>
    </source>
</evidence>
<dbReference type="CDD" id="cd20070">
    <property type="entry name" value="5TM_YidC_Alb3"/>
    <property type="match status" value="1"/>
</dbReference>
<keyword evidence="8 12" id="KW-0472">Membrane</keyword>
<dbReference type="PANTHER" id="PTHR12428:SF65">
    <property type="entry name" value="CYTOCHROME C OXIDASE ASSEMBLY PROTEIN COX18, MITOCHONDRIAL"/>
    <property type="match status" value="1"/>
</dbReference>
<feature type="transmembrane region" description="Helical" evidence="12">
    <location>
        <begin position="55"/>
        <end position="75"/>
    </location>
</feature>
<evidence type="ECO:0000256" key="2">
    <source>
        <dbReference type="ARBA" id="ARBA00022448"/>
    </source>
</evidence>
<dbReference type="GO" id="GO:0051205">
    <property type="term" value="P:protein insertion into membrane"/>
    <property type="evidence" value="ECO:0007669"/>
    <property type="project" value="TreeGrafter"/>
</dbReference>
<keyword evidence="9" id="KW-0564">Palmitate</keyword>
<feature type="transmembrane region" description="Helical" evidence="12">
    <location>
        <begin position="175"/>
        <end position="193"/>
    </location>
</feature>
<dbReference type="InterPro" id="IPR023060">
    <property type="entry name" value="YidC/YidC1/YidC2_Firmicutes"/>
</dbReference>
<dbReference type="OrthoDB" id="9780552at2"/>
<evidence type="ECO:0000256" key="4">
    <source>
        <dbReference type="ARBA" id="ARBA00022692"/>
    </source>
</evidence>
<feature type="domain" description="Membrane insertase YidC/Oxa/ALB C-terminal" evidence="15">
    <location>
        <begin position="55"/>
        <end position="245"/>
    </location>
</feature>
<comment type="similarity">
    <text evidence="12">Belongs to the OXA1/ALB3/YidC family. Type 2 subfamily.</text>
</comment>
<keyword evidence="4 12" id="KW-0812">Transmembrane</keyword>
<comment type="function">
    <text evidence="12">Required for the insertion and/or proper folding and/or complex formation of integral membrane proteins into the membrane. Involved in integration of membrane proteins that insert both dependently and independently of the Sec translocase complex, as well as at least some lipoproteins.</text>
</comment>
<dbReference type="GO" id="GO:0015031">
    <property type="term" value="P:protein transport"/>
    <property type="evidence" value="ECO:0007669"/>
    <property type="project" value="UniProtKB-KW"/>
</dbReference>
<sequence>MKKKALLPLLFGIMIFLAGCDYSKESNRNGFFYDTFVLPLDHLIHWLGASMGHNYGLAIIAITLIVRLALFPFMMRTYKNQSVMKEKMNLIQPQMKAIQEKVKRARTQEEKMAANQEMMALYKENNINPLNMGCLPLLIQLPIVTGLFYVLKYPSTGGITEYPHFLWFDLTKTDIAMTVIAGLVYALQAYVSMQNIPDEQKAQMRMMMFISPIMIVWMSFISPAALPLYWAVGGLFLVFQTWLGNKFYKNKVHEEMKPLVEAHEQNQAKAQAQAVKNTTVAPKKKKRK</sequence>
<dbReference type="NCBIfam" id="TIGR03592">
    <property type="entry name" value="yidC_oxa1_cterm"/>
    <property type="match status" value="1"/>
</dbReference>
<dbReference type="EMBL" id="SCWB01000010">
    <property type="protein sequence ID" value="TDM10504.1"/>
    <property type="molecule type" value="Genomic_DNA"/>
</dbReference>
<dbReference type="Proteomes" id="UP000294802">
    <property type="component" value="Unassembled WGS sequence"/>
</dbReference>
<dbReference type="GO" id="GO:0032977">
    <property type="term" value="F:membrane insertase activity"/>
    <property type="evidence" value="ECO:0007669"/>
    <property type="project" value="InterPro"/>
</dbReference>
<evidence type="ECO:0000313" key="16">
    <source>
        <dbReference type="EMBL" id="TDM10504.1"/>
    </source>
</evidence>
<evidence type="ECO:0000256" key="5">
    <source>
        <dbReference type="ARBA" id="ARBA00022729"/>
    </source>
</evidence>
<dbReference type="InterPro" id="IPR047196">
    <property type="entry name" value="YidC_ALB_C"/>
</dbReference>
<keyword evidence="2 12" id="KW-0813">Transport</keyword>
<evidence type="ECO:0000256" key="3">
    <source>
        <dbReference type="ARBA" id="ARBA00022475"/>
    </source>
</evidence>
<organism evidence="16 17">
    <name type="scientific">Macrococcus lamae</name>
    <dbReference type="NCBI Taxonomy" id="198484"/>
    <lineage>
        <taxon>Bacteria</taxon>
        <taxon>Bacillati</taxon>
        <taxon>Bacillota</taxon>
        <taxon>Bacilli</taxon>
        <taxon>Bacillales</taxon>
        <taxon>Staphylococcaceae</taxon>
        <taxon>Macrococcus</taxon>
    </lineage>
</organism>
<dbReference type="InterPro" id="IPR028055">
    <property type="entry name" value="YidC/Oxa/ALB_C"/>
</dbReference>
<dbReference type="GO" id="GO:0005886">
    <property type="term" value="C:plasma membrane"/>
    <property type="evidence" value="ECO:0007669"/>
    <property type="project" value="UniProtKB-SubCell"/>
</dbReference>
<keyword evidence="7 12" id="KW-1133">Transmembrane helix</keyword>
<keyword evidence="13" id="KW-0175">Coiled coil</keyword>
<protein>
    <recommendedName>
        <fullName evidence="12">Membrane protein insertase YidC</fullName>
    </recommendedName>
    <alternativeName>
        <fullName evidence="12">Foldase YidC</fullName>
    </alternativeName>
    <alternativeName>
        <fullName evidence="12">Membrane integrase YidC</fullName>
    </alternativeName>
    <alternativeName>
        <fullName evidence="12">Membrane protein YidC</fullName>
    </alternativeName>
</protein>
<keyword evidence="5 12" id="KW-0732">Signal</keyword>
<keyword evidence="11 12" id="KW-0449">Lipoprotein</keyword>
<comment type="caution">
    <text evidence="16">The sequence shown here is derived from an EMBL/GenBank/DDBJ whole genome shotgun (WGS) entry which is preliminary data.</text>
</comment>
<keyword evidence="10 12" id="KW-0143">Chaperone</keyword>
<feature type="transmembrane region" description="Helical" evidence="12">
    <location>
        <begin position="130"/>
        <end position="151"/>
    </location>
</feature>
<name>A0A4R6BUC1_9STAP</name>
<reference evidence="16 17" key="1">
    <citation type="submission" date="2019-01" db="EMBL/GenBank/DDBJ databases">
        <title>Draft genome sequences of the type strains of six Macrococcus species.</title>
        <authorList>
            <person name="Mazhar S."/>
            <person name="Altermann E."/>
            <person name="Hill C."/>
            <person name="Mcauliffe O."/>
        </authorList>
    </citation>
    <scope>NUCLEOTIDE SEQUENCE [LARGE SCALE GENOMIC DNA]</scope>
    <source>
        <strain evidence="16 17">CCM4815</strain>
    </source>
</reference>
<evidence type="ECO:0000256" key="11">
    <source>
        <dbReference type="ARBA" id="ARBA00023288"/>
    </source>
</evidence>
<evidence type="ECO:0000256" key="1">
    <source>
        <dbReference type="ARBA" id="ARBA00004651"/>
    </source>
</evidence>
<comment type="subcellular location">
    <subcellularLocation>
        <location evidence="1 12">Cell membrane</location>
        <topology evidence="1 12">Multi-pass membrane protein</topology>
    </subcellularLocation>
</comment>
<dbReference type="AlphaFoldDB" id="A0A4R6BUC1"/>
<keyword evidence="3 12" id="KW-1003">Cell membrane</keyword>
<evidence type="ECO:0000259" key="15">
    <source>
        <dbReference type="Pfam" id="PF02096"/>
    </source>
</evidence>
<dbReference type="InterPro" id="IPR001708">
    <property type="entry name" value="YidC/ALB3/OXA1/COX18"/>
</dbReference>
<feature type="region of interest" description="Disordered" evidence="14">
    <location>
        <begin position="267"/>
        <end position="288"/>
    </location>
</feature>